<keyword evidence="1" id="KW-0472">Membrane</keyword>
<dbReference type="InterPro" id="IPR008780">
    <property type="entry name" value="Plasmodium_Vir"/>
</dbReference>
<dbReference type="EMBL" id="FLRI01000572">
    <property type="protein sequence ID" value="SBT84803.1"/>
    <property type="molecule type" value="Genomic_DNA"/>
</dbReference>
<dbReference type="VEuPathDB" id="PlasmoDB:POWCR01_000159700"/>
<keyword evidence="1" id="KW-0812">Transmembrane</keyword>
<keyword evidence="1" id="KW-1133">Transmembrane helix</keyword>
<gene>
    <name evidence="2" type="primary">PocGH01_00228500</name>
    <name evidence="2" type="ORF">POCGH01_00228500</name>
</gene>
<dbReference type="OrthoDB" id="10314745at2759"/>
<protein>
    <submittedName>
        <fullName evidence="2">PIR protein</fullName>
    </submittedName>
</protein>
<dbReference type="VEuPathDB" id="PlasmoDB:PocGH01_00228500"/>
<proteinExistence type="predicted"/>
<evidence type="ECO:0000313" key="2">
    <source>
        <dbReference type="EMBL" id="SBT84803.1"/>
    </source>
</evidence>
<reference evidence="2 3" key="1">
    <citation type="submission" date="2016-06" db="EMBL/GenBank/DDBJ databases">
        <authorList>
            <consortium name="Pathogen Informatics"/>
        </authorList>
    </citation>
    <scope>NUCLEOTIDE SEQUENCE [LARGE SCALE GENOMIC DNA]</scope>
    <source>
        <strain evidence="2">PocGH01</strain>
    </source>
</reference>
<name>A0A1D3JG24_PLAOA</name>
<evidence type="ECO:0000256" key="1">
    <source>
        <dbReference type="SAM" id="Phobius"/>
    </source>
</evidence>
<keyword evidence="3" id="KW-1185">Reference proteome</keyword>
<organism evidence="2 3">
    <name type="scientific">Plasmodium ovale</name>
    <name type="common">malaria parasite P. ovale</name>
    <dbReference type="NCBI Taxonomy" id="36330"/>
    <lineage>
        <taxon>Eukaryota</taxon>
        <taxon>Sar</taxon>
        <taxon>Alveolata</taxon>
        <taxon>Apicomplexa</taxon>
        <taxon>Aconoidasida</taxon>
        <taxon>Haemosporida</taxon>
        <taxon>Plasmodiidae</taxon>
        <taxon>Plasmodium</taxon>
        <taxon>Plasmodium (Plasmodium)</taxon>
    </lineage>
</organism>
<feature type="transmembrane region" description="Helical" evidence="1">
    <location>
        <begin position="283"/>
        <end position="304"/>
    </location>
</feature>
<dbReference type="Proteomes" id="UP000242942">
    <property type="component" value="Unassembled WGS sequence"/>
</dbReference>
<dbReference type="Pfam" id="PF05795">
    <property type="entry name" value="Plasmodium_Vir"/>
    <property type="match status" value="1"/>
</dbReference>
<sequence length="357" mass="42664">MNYVYVILLLTFIKNKKLFHKEQILENLSKYKLYNKFNEKHDDASEYSSYCRTMLYLKRSYSDILEVCYLFAKNLINLHKIINEEEDSSERCRYFNFWITDYVRKILETKWKDKSNIHRVLTGFLTVEKNIPAESKNNNCLYDYNSNIDLDLWKERKYLHDYIENYNDINVIINSDGQLCKIYFKYFDYIKELHDKYKQECCNGNFGKCHNDINLDYFCTSEKFNNKLVCDETKEIKVASTGYERPQHRDGAQEDDSFHSINSFSTEHRNDINGYAMTNNTGYYTKLGIGLPFLGIVSSLFYLYKFTTFGNMIRSKVLKTKIKVNLDEDTQNLMGHELNNEDESFYRDDYKITYHSS</sequence>
<evidence type="ECO:0000313" key="3">
    <source>
        <dbReference type="Proteomes" id="UP000242942"/>
    </source>
</evidence>
<dbReference type="AlphaFoldDB" id="A0A1D3JG24"/>
<accession>A0A1D3JG24</accession>